<evidence type="ECO:0008006" key="3">
    <source>
        <dbReference type="Google" id="ProtNLM"/>
    </source>
</evidence>
<reference evidence="1 2" key="1">
    <citation type="submission" date="2014-02" db="EMBL/GenBank/DDBJ databases">
        <title>Expanding our view of genomic diversity in Candidatus Accumulibacter clades.</title>
        <authorList>
            <person name="Skennerton C.T."/>
            <person name="Barr J.J."/>
            <person name="Slater F.R."/>
            <person name="Bond P.L."/>
            <person name="Tyson G.W."/>
        </authorList>
    </citation>
    <scope>NUCLEOTIDE SEQUENCE [LARGE SCALE GENOMIC DNA]</scope>
    <source>
        <strain evidence="2">BA-91</strain>
    </source>
</reference>
<evidence type="ECO:0000313" key="1">
    <source>
        <dbReference type="EMBL" id="KFB72251.1"/>
    </source>
</evidence>
<protein>
    <recommendedName>
        <fullName evidence="3">Right handed beta helix domain-containing protein</fullName>
    </recommendedName>
</protein>
<dbReference type="InterPro" id="IPR011050">
    <property type="entry name" value="Pectin_lyase_fold/virulence"/>
</dbReference>
<evidence type="ECO:0000313" key="2">
    <source>
        <dbReference type="Proteomes" id="UP000020077"/>
    </source>
</evidence>
<proteinExistence type="predicted"/>
<dbReference type="AlphaFoldDB" id="A0A080LUN7"/>
<dbReference type="InterPro" id="IPR012334">
    <property type="entry name" value="Pectin_lyas_fold"/>
</dbReference>
<accession>A0A080LUN7</accession>
<organism evidence="1 2">
    <name type="scientific">Candidatus Accumulibacter phosphatis</name>
    <dbReference type="NCBI Taxonomy" id="327160"/>
    <lineage>
        <taxon>Bacteria</taxon>
        <taxon>Pseudomonadati</taxon>
        <taxon>Pseudomonadota</taxon>
        <taxon>Betaproteobacteria</taxon>
        <taxon>Candidatus Accumulibacter</taxon>
    </lineage>
</organism>
<dbReference type="Gene3D" id="2.160.20.10">
    <property type="entry name" value="Single-stranded right-handed beta-helix, Pectin lyase-like"/>
    <property type="match status" value="1"/>
</dbReference>
<dbReference type="EMBL" id="JDVG02000416">
    <property type="protein sequence ID" value="KFB72251.1"/>
    <property type="molecule type" value="Genomic_DNA"/>
</dbReference>
<gene>
    <name evidence="1" type="ORF">AW09_002559</name>
</gene>
<name>A0A080LUN7_9PROT</name>
<sequence length="461" mass="49470">MSDRSGSRGQLPGVMRYARRFTAVLAIGVAASAISADNLPPAPEELGSIRRNAQGQLEVVRTPPASQTSALSAQDDLLAGKEAAQGNALEKKMPGAAASGRTIVVGPQEPVTSIKEAARIARDGDTVEIRSGEYRQQAVVWTQNRLTIRGTGKRPLLIADGDSAEGKALWVVRSAEMSIENIEFRGARVPDANGAGIRLEKGHLKVIRCAFFDNEMGILTSNAADSVLEVEDSEFGEAPKYYTGALHHLLYVGAIARLSVSGSRFQQGFRGHLIKSRARENSILYNLLVDGTGGSASYELEFPNGGLAWVIGNVIGQSATTDNPDLISYGAEGQRWPDNALYLAHNTLIDDKLDGRFLRVWTSRMPPGTEVWAINNLLVGRGTFAPQAPGRYDGNQVVDRSMLVDVHALPFALPSNSPLRGKARPPGFVREQSLTPIAEFHLPAGTRLLPLGKPLSPGALQ</sequence>
<dbReference type="SUPFAM" id="SSF51126">
    <property type="entry name" value="Pectin lyase-like"/>
    <property type="match status" value="1"/>
</dbReference>
<comment type="caution">
    <text evidence="1">The sequence shown here is derived from an EMBL/GenBank/DDBJ whole genome shotgun (WGS) entry which is preliminary data.</text>
</comment>
<dbReference type="Proteomes" id="UP000020077">
    <property type="component" value="Unassembled WGS sequence"/>
</dbReference>